<evidence type="ECO:0000313" key="3">
    <source>
        <dbReference type="EMBL" id="CEG11367.1"/>
    </source>
</evidence>
<feature type="region of interest" description="Disordered" evidence="1">
    <location>
        <begin position="140"/>
        <end position="162"/>
    </location>
</feature>
<dbReference type="InterPro" id="IPR045651">
    <property type="entry name" value="DUF6398"/>
</dbReference>
<protein>
    <recommendedName>
        <fullName evidence="2">DUF6398 domain-containing protein</fullName>
    </recommendedName>
</protein>
<dbReference type="EMBL" id="CCXY01000048">
    <property type="protein sequence ID" value="CEG11367.1"/>
    <property type="molecule type" value="Genomic_DNA"/>
</dbReference>
<feature type="compositionally biased region" description="Basic and acidic residues" evidence="1">
    <location>
        <begin position="145"/>
        <end position="162"/>
    </location>
</feature>
<evidence type="ECO:0000256" key="1">
    <source>
        <dbReference type="SAM" id="MobiDB-lite"/>
    </source>
</evidence>
<accession>A0A098E669</accession>
<dbReference type="AlphaFoldDB" id="A0A098E669"/>
<gene>
    <name evidence="3" type="ORF">MSIBF_A1410003</name>
</gene>
<dbReference type="Pfam" id="PF19935">
    <property type="entry name" value="DUF6398"/>
    <property type="match status" value="1"/>
</dbReference>
<proteinExistence type="predicted"/>
<evidence type="ECO:0000259" key="2">
    <source>
        <dbReference type="Pfam" id="PF19935"/>
    </source>
</evidence>
<sequence>MDAEKKNTKINEVRNFISDFAKENLTKEEEGICIRILEKLSRKKKIDITRTKSDIWAASVIWAFCRANFKSEEGITMDLVSSFFDVKKSTFGNKAGELCKMFKIDFFNPEYTSQKIQESNPLNDVVMTNEGFIVPKDMFSQSSTDNKKTTKKNKDENQKLLF</sequence>
<reference evidence="3" key="1">
    <citation type="submission" date="2014-09" db="EMBL/GenBank/DDBJ databases">
        <authorList>
            <person name="Probst J Alexander"/>
        </authorList>
    </citation>
    <scope>NUCLEOTIDE SEQUENCE</scope>
</reference>
<organism evidence="3">
    <name type="scientific">groundwater metagenome</name>
    <dbReference type="NCBI Taxonomy" id="717931"/>
    <lineage>
        <taxon>unclassified sequences</taxon>
        <taxon>metagenomes</taxon>
        <taxon>ecological metagenomes</taxon>
    </lineage>
</organism>
<name>A0A098E669_9ZZZZ</name>
<feature type="domain" description="DUF6398" evidence="2">
    <location>
        <begin position="13"/>
        <end position="112"/>
    </location>
</feature>